<keyword evidence="5" id="KW-1185">Reference proteome</keyword>
<gene>
    <name evidence="4" type="ORF">Q31b_20130</name>
</gene>
<feature type="region of interest" description="Disordered" evidence="1">
    <location>
        <begin position="178"/>
        <end position="198"/>
    </location>
</feature>
<dbReference type="InterPro" id="IPR056174">
    <property type="entry name" value="SpoVR_N"/>
</dbReference>
<dbReference type="InterPro" id="IPR007390">
    <property type="entry name" value="Spore_V_R"/>
</dbReference>
<dbReference type="PANTHER" id="PTHR30029">
    <property type="entry name" value="STAGE V SPORULATION PROTEIN R"/>
    <property type="match status" value="1"/>
</dbReference>
<dbReference type="InterPro" id="IPR057008">
    <property type="entry name" value="SpoVR-like_C"/>
</dbReference>
<evidence type="ECO:0000256" key="1">
    <source>
        <dbReference type="SAM" id="MobiDB-lite"/>
    </source>
</evidence>
<feature type="compositionally biased region" description="Basic and acidic residues" evidence="1">
    <location>
        <begin position="187"/>
        <end position="197"/>
    </location>
</feature>
<reference evidence="4 5" key="1">
    <citation type="submission" date="2019-02" db="EMBL/GenBank/DDBJ databases">
        <title>Deep-cultivation of Planctomycetes and their phenomic and genomic characterization uncovers novel biology.</title>
        <authorList>
            <person name="Wiegand S."/>
            <person name="Jogler M."/>
            <person name="Boedeker C."/>
            <person name="Pinto D."/>
            <person name="Vollmers J."/>
            <person name="Rivas-Marin E."/>
            <person name="Kohn T."/>
            <person name="Peeters S.H."/>
            <person name="Heuer A."/>
            <person name="Rast P."/>
            <person name="Oberbeckmann S."/>
            <person name="Bunk B."/>
            <person name="Jeske O."/>
            <person name="Meyerdierks A."/>
            <person name="Storesund J.E."/>
            <person name="Kallscheuer N."/>
            <person name="Luecker S."/>
            <person name="Lage O.M."/>
            <person name="Pohl T."/>
            <person name="Merkel B.J."/>
            <person name="Hornburger P."/>
            <person name="Mueller R.-W."/>
            <person name="Bruemmer F."/>
            <person name="Labrenz M."/>
            <person name="Spormann A.M."/>
            <person name="Op Den Camp H."/>
            <person name="Overmann J."/>
            <person name="Amann R."/>
            <person name="Jetten M.S.M."/>
            <person name="Mascher T."/>
            <person name="Medema M.H."/>
            <person name="Devos D.P."/>
            <person name="Kaster A.-K."/>
            <person name="Ovreas L."/>
            <person name="Rohde M."/>
            <person name="Galperin M.Y."/>
            <person name="Jogler C."/>
        </authorList>
    </citation>
    <scope>NUCLEOTIDE SEQUENCE [LARGE SCALE GENOMIC DNA]</scope>
    <source>
        <strain evidence="4 5">Q31b</strain>
    </source>
</reference>
<dbReference type="OrthoDB" id="9784270at2"/>
<dbReference type="Proteomes" id="UP000315471">
    <property type="component" value="Unassembled WGS sequence"/>
</dbReference>
<dbReference type="EMBL" id="SJPY01000003">
    <property type="protein sequence ID" value="TWU42979.1"/>
    <property type="molecule type" value="Genomic_DNA"/>
</dbReference>
<evidence type="ECO:0000313" key="4">
    <source>
        <dbReference type="EMBL" id="TWU42979.1"/>
    </source>
</evidence>
<dbReference type="RefSeq" id="WP_146599486.1">
    <property type="nucleotide sequence ID" value="NZ_SJPY01000003.1"/>
</dbReference>
<feature type="domain" description="SpoVR-like C-terminal" evidence="3">
    <location>
        <begin position="443"/>
        <end position="496"/>
    </location>
</feature>
<dbReference type="PANTHER" id="PTHR30029:SF2">
    <property type="entry name" value="STAGE V SPORULATION PROTEIN R"/>
    <property type="match status" value="1"/>
</dbReference>
<accession>A0A5C6E6Z8</accession>
<evidence type="ECO:0000313" key="5">
    <source>
        <dbReference type="Proteomes" id="UP000315471"/>
    </source>
</evidence>
<organism evidence="4 5">
    <name type="scientific">Novipirellula aureliae</name>
    <dbReference type="NCBI Taxonomy" id="2527966"/>
    <lineage>
        <taxon>Bacteria</taxon>
        <taxon>Pseudomonadati</taxon>
        <taxon>Planctomycetota</taxon>
        <taxon>Planctomycetia</taxon>
        <taxon>Pirellulales</taxon>
        <taxon>Pirellulaceae</taxon>
        <taxon>Novipirellula</taxon>
    </lineage>
</organism>
<evidence type="ECO:0000259" key="3">
    <source>
        <dbReference type="Pfam" id="PF24755"/>
    </source>
</evidence>
<sequence length="512" mass="60145">MTNKRLLYHGSEWDFDLLRHIYDACEEIAVGELGLNTYPNQLEVITSEQMLDAYAAIGMPTMYRHWSFGKKFAREEMLYRKGAQSLAYELVINSNPCVNYIMEENTATMQTLVIAHAAFGHNHFFKNNQLFRQWTRADRVLDELSYAKKFLADCEQRYGLDAVEDLLDSAHALMQQSVDRYAPKRQSTSDKKQKAESRANYLESTFNDLYRTLPTSTDRLAKPLTATEEEAKQERNTLELPQENLLRFLARHAPKLKDWQREVLEIVRRLAQYFYPQRQTKLMNEGCATFTHYEIMNRLHDRGQIDQGAMLEFLHMHTAVVTQPSFDSKFYRGINPYALGFAMMRDIQRICNEPDEEDREWFPEIAGNGEAMQTIRQAWEEYRDESFVMQFLSPRLIRELRMFAVNNHSERPFVSISDIHDERGYRNIRQQLASEYDLSKQDPDIEVTDADLKGSRRLVLTHRVHSGRQLNKEQCKRTLRHVANLWGYRVRMLETDPETGITLDEYEAMPMP</sequence>
<dbReference type="Pfam" id="PF24755">
    <property type="entry name" value="SpoVR_C"/>
    <property type="match status" value="1"/>
</dbReference>
<dbReference type="Pfam" id="PF04293">
    <property type="entry name" value="SpoVR"/>
    <property type="match status" value="1"/>
</dbReference>
<dbReference type="NCBIfam" id="NF008737">
    <property type="entry name" value="PRK11767.1"/>
    <property type="match status" value="1"/>
</dbReference>
<feature type="domain" description="SpoVR protein-like N-terminal" evidence="2">
    <location>
        <begin position="12"/>
        <end position="440"/>
    </location>
</feature>
<dbReference type="AlphaFoldDB" id="A0A5C6E6Z8"/>
<name>A0A5C6E6Z8_9BACT</name>
<proteinExistence type="predicted"/>
<evidence type="ECO:0000259" key="2">
    <source>
        <dbReference type="Pfam" id="PF04293"/>
    </source>
</evidence>
<protein>
    <submittedName>
        <fullName evidence="4">SpoVR family protein</fullName>
    </submittedName>
</protein>
<comment type="caution">
    <text evidence="4">The sequence shown here is derived from an EMBL/GenBank/DDBJ whole genome shotgun (WGS) entry which is preliminary data.</text>
</comment>
<dbReference type="InterPro" id="IPR057270">
    <property type="entry name" value="Ycgb-like"/>
</dbReference>